<feature type="transmembrane region" description="Helical" evidence="2">
    <location>
        <begin position="6"/>
        <end position="26"/>
    </location>
</feature>
<organism evidence="3 4">
    <name type="scientific">Actinomadura harenae</name>
    <dbReference type="NCBI Taxonomy" id="2483351"/>
    <lineage>
        <taxon>Bacteria</taxon>
        <taxon>Bacillati</taxon>
        <taxon>Actinomycetota</taxon>
        <taxon>Actinomycetes</taxon>
        <taxon>Streptosporangiales</taxon>
        <taxon>Thermomonosporaceae</taxon>
        <taxon>Actinomadura</taxon>
    </lineage>
</organism>
<accession>A0A3M2MBW2</accession>
<gene>
    <name evidence="3" type="ORF">EBO15_05065</name>
</gene>
<proteinExistence type="predicted"/>
<keyword evidence="2" id="KW-1133">Transmembrane helix</keyword>
<dbReference type="AlphaFoldDB" id="A0A3M2MBW2"/>
<dbReference type="RefSeq" id="WP_122193118.1">
    <property type="nucleotide sequence ID" value="NZ_JBHSKC010000001.1"/>
</dbReference>
<dbReference type="EMBL" id="RFFG01000006">
    <property type="protein sequence ID" value="RMI46991.1"/>
    <property type="molecule type" value="Genomic_DNA"/>
</dbReference>
<evidence type="ECO:0000256" key="2">
    <source>
        <dbReference type="SAM" id="Phobius"/>
    </source>
</evidence>
<keyword evidence="4" id="KW-1185">Reference proteome</keyword>
<evidence type="ECO:0000256" key="1">
    <source>
        <dbReference type="SAM" id="MobiDB-lite"/>
    </source>
</evidence>
<dbReference type="OrthoDB" id="9876054at2"/>
<sequence>MIDVVMVYLLVALALVGLIASLVYLMRFSVMSRRAQFWRPDMDGSGRSSYRSPFVWARRSADERTPGARPPGTRIPEARVPGAHVPEEAATDPALVGADVG</sequence>
<evidence type="ECO:0000313" key="4">
    <source>
        <dbReference type="Proteomes" id="UP000282674"/>
    </source>
</evidence>
<evidence type="ECO:0000313" key="3">
    <source>
        <dbReference type="EMBL" id="RMI46991.1"/>
    </source>
</evidence>
<reference evidence="3 4" key="1">
    <citation type="submission" date="2018-10" db="EMBL/GenBank/DDBJ databases">
        <title>Isolation from soil.</title>
        <authorList>
            <person name="Hu J."/>
        </authorList>
    </citation>
    <scope>NUCLEOTIDE SEQUENCE [LARGE SCALE GENOMIC DNA]</scope>
    <source>
        <strain evidence="3 4">NEAU-Ht49</strain>
    </source>
</reference>
<comment type="caution">
    <text evidence="3">The sequence shown here is derived from an EMBL/GenBank/DDBJ whole genome shotgun (WGS) entry which is preliminary data.</text>
</comment>
<protein>
    <submittedName>
        <fullName evidence="3">Uncharacterized protein</fullName>
    </submittedName>
</protein>
<name>A0A3M2MBW2_9ACTN</name>
<keyword evidence="2" id="KW-0812">Transmembrane</keyword>
<feature type="region of interest" description="Disordered" evidence="1">
    <location>
        <begin position="60"/>
        <end position="101"/>
    </location>
</feature>
<keyword evidence="2" id="KW-0472">Membrane</keyword>
<dbReference type="Proteomes" id="UP000282674">
    <property type="component" value="Unassembled WGS sequence"/>
</dbReference>